<dbReference type="InterPro" id="IPR010390">
    <property type="entry name" value="ABC-2_transporter-like"/>
</dbReference>
<gene>
    <name evidence="2" type="ORF">CKA38_02280</name>
</gene>
<feature type="transmembrane region" description="Helical" evidence="1">
    <location>
        <begin position="150"/>
        <end position="174"/>
    </location>
</feature>
<keyword evidence="3" id="KW-1185">Reference proteome</keyword>
<dbReference type="PANTHER" id="PTHR36832">
    <property type="entry name" value="SLR1174 PROTEIN-RELATED"/>
    <property type="match status" value="1"/>
</dbReference>
<keyword evidence="1" id="KW-0472">Membrane</keyword>
<proteinExistence type="predicted"/>
<sequence>MIRSLNKYRHVFLVGLQSNLIYRWNFLIRASFSAFHLVVVFMLWSAAYEGKTEIGGFNVAQTMTYFIALMVIRFFISAFNEDYQISEEIRNGLINQFLLKPIDYFIYRLSIFGAARFVSGLLAIVPLLVALPFVRDYVELPFGEGEAWRLYFGLPALAMSAVIQFTIAFCFGMLTFWFLEIQSFVVLSYAIESLLAGQIFPLDLLPRPLFIISQYLPYYYQMYFPVAILTGRLNDPAGAAQGLMLQFAWMIVLLTIARLLWTRGLRRHTAVGG</sequence>
<dbReference type="KEGG" id="elut:CKA38_02280"/>
<dbReference type="OrthoDB" id="8582979at2"/>
<evidence type="ECO:0000313" key="3">
    <source>
        <dbReference type="Proteomes" id="UP000244896"/>
    </source>
</evidence>
<feature type="transmembrane region" description="Helical" evidence="1">
    <location>
        <begin position="105"/>
        <end position="130"/>
    </location>
</feature>
<feature type="transmembrane region" description="Helical" evidence="1">
    <location>
        <begin position="59"/>
        <end position="76"/>
    </location>
</feature>
<dbReference type="AlphaFoldDB" id="A0A2U8E0M2"/>
<dbReference type="EMBL" id="CP023004">
    <property type="protein sequence ID" value="AWI08244.1"/>
    <property type="molecule type" value="Genomic_DNA"/>
</dbReference>
<reference evidence="2 3" key="1">
    <citation type="journal article" date="2018" name="Syst. Appl. Microbiol.">
        <title>Ereboglobus luteus gen. nov. sp. nov. from cockroach guts, and new insights into the oxygen relationship of the genera Opitutus and Didymococcus (Verrucomicrobia: Opitutaceae).</title>
        <authorList>
            <person name="Tegtmeier D."/>
            <person name="Belitz A."/>
            <person name="Radek R."/>
            <person name="Heimerl T."/>
            <person name="Brune A."/>
        </authorList>
    </citation>
    <scope>NUCLEOTIDE SEQUENCE [LARGE SCALE GENOMIC DNA]</scope>
    <source>
        <strain evidence="2 3">Ho45</strain>
    </source>
</reference>
<evidence type="ECO:0008006" key="4">
    <source>
        <dbReference type="Google" id="ProtNLM"/>
    </source>
</evidence>
<name>A0A2U8E0M2_9BACT</name>
<dbReference type="Proteomes" id="UP000244896">
    <property type="component" value="Chromosome"/>
</dbReference>
<evidence type="ECO:0000256" key="1">
    <source>
        <dbReference type="SAM" id="Phobius"/>
    </source>
</evidence>
<feature type="transmembrane region" description="Helical" evidence="1">
    <location>
        <begin position="243"/>
        <end position="261"/>
    </location>
</feature>
<dbReference type="Pfam" id="PF06182">
    <property type="entry name" value="ABC2_membrane_6"/>
    <property type="match status" value="1"/>
</dbReference>
<keyword evidence="1" id="KW-0812">Transmembrane</keyword>
<feature type="transmembrane region" description="Helical" evidence="1">
    <location>
        <begin position="26"/>
        <end position="47"/>
    </location>
</feature>
<dbReference type="RefSeq" id="WP_108824048.1">
    <property type="nucleotide sequence ID" value="NZ_CP023004.1"/>
</dbReference>
<accession>A0A2U8E0M2</accession>
<dbReference type="PANTHER" id="PTHR36832:SF1">
    <property type="entry name" value="SLR1174 PROTEIN"/>
    <property type="match status" value="1"/>
</dbReference>
<feature type="transmembrane region" description="Helical" evidence="1">
    <location>
        <begin position="181"/>
        <end position="200"/>
    </location>
</feature>
<organism evidence="2 3">
    <name type="scientific">Ereboglobus luteus</name>
    <dbReference type="NCBI Taxonomy" id="1796921"/>
    <lineage>
        <taxon>Bacteria</taxon>
        <taxon>Pseudomonadati</taxon>
        <taxon>Verrucomicrobiota</taxon>
        <taxon>Opitutia</taxon>
        <taxon>Opitutales</taxon>
        <taxon>Opitutaceae</taxon>
        <taxon>Ereboglobus</taxon>
    </lineage>
</organism>
<protein>
    <recommendedName>
        <fullName evidence="4">ABC transporter permease</fullName>
    </recommendedName>
</protein>
<keyword evidence="1" id="KW-1133">Transmembrane helix</keyword>
<evidence type="ECO:0000313" key="2">
    <source>
        <dbReference type="EMBL" id="AWI08244.1"/>
    </source>
</evidence>